<protein>
    <submittedName>
        <fullName evidence="2">S8 family peptidase</fullName>
    </submittedName>
</protein>
<name>A0ABW0R048_9BACL</name>
<dbReference type="InterPro" id="IPR036852">
    <property type="entry name" value="Peptidase_S8/S53_dom_sf"/>
</dbReference>
<dbReference type="Proteomes" id="UP001596108">
    <property type="component" value="Unassembled WGS sequence"/>
</dbReference>
<keyword evidence="3" id="KW-1185">Reference proteome</keyword>
<dbReference type="RefSeq" id="WP_378112404.1">
    <property type="nucleotide sequence ID" value="NZ_JBHSNC010000042.1"/>
</dbReference>
<dbReference type="Pfam" id="PF00082">
    <property type="entry name" value="Peptidase_S8"/>
    <property type="match status" value="1"/>
</dbReference>
<dbReference type="EMBL" id="JBHSNC010000042">
    <property type="protein sequence ID" value="MFC5530466.1"/>
    <property type="molecule type" value="Genomic_DNA"/>
</dbReference>
<organism evidence="2 3">
    <name type="scientific">Cohnella yongneupensis</name>
    <dbReference type="NCBI Taxonomy" id="425006"/>
    <lineage>
        <taxon>Bacteria</taxon>
        <taxon>Bacillati</taxon>
        <taxon>Bacillota</taxon>
        <taxon>Bacilli</taxon>
        <taxon>Bacillales</taxon>
        <taxon>Paenibacillaceae</taxon>
        <taxon>Cohnella</taxon>
    </lineage>
</organism>
<sequence length="861" mass="97390">MAERPLILFKKFEEAKKADLNGRPPKFAIPSMEKQMSKLSPKFQELQNAIESKTIAIQNSPSGINPDSALVLETVGSVDSFYSVIKNIEDLELMLDITLDGIEKDEDFYLIDNKGNLKDGDLPGKLYCVMTNKKALDQLISLWKQYIQNPNIAFRRGFNGVKDMFNQLKEIRYWSPQDRIDETRVVDYWQESLQFNGDENVNFEIELFYRKTPEQRNNSCSVVANAIKSMGGRVLSECAIPDIMYHAILVTLPRNQIELLVNSYEEVALTRVDDIMFFRPVGQIAFPFYRSELDQETTTKTPHQVSEHHISENPIVAILDGFPMQNHSLLANRLIVDDPDNWANEYVVRDRVHGTAMASLVIHGDLNGNSPPLDSKVYIRPILKPMRDFNDNLTECAPDDVLLIDLIHAAVRRIVVGDENSRAITSIKVINLSFGDPSRVFINMMSPLARLLDWLSYTYKILFIISAGNHNQHGIDIGIPFDEFKKLAPDERESMILQNLNSNSRNIRLLSPAESINNLAIGALFNDFSDAAENERFIFPYKQPLPSPVSAIGLGYNRSIKPDIFYNGGRKFVRESLGSTVISWIPLPTKPPGCCVATPGQSNEINEVAYSFGTSDAAAQVSHEGAKCHSVLREIFLTQTGDDVPNNYNALLIKAMLVHGATWNHNYAIANAVGIAENRIYRWLGNGVPDISRVMECAKNRMTLIGYGALQKGKAHVYQLPVPFEFTTRRFFRKLTVTLAYFSPTTPSKQKYRSAHLWFNIENNKLTPNRLNTDYKAVQRGTTQHEIFCGDQATAWNPNDYVNIRVNCREDAENTIPDIEYALLVTFELAEEICEQLDIDVYESITTKIRELVPITPSSPN</sequence>
<gene>
    <name evidence="2" type="ORF">ACFPQ4_13600</name>
</gene>
<dbReference type="Gene3D" id="3.40.50.200">
    <property type="entry name" value="Peptidase S8/S53 domain"/>
    <property type="match status" value="1"/>
</dbReference>
<dbReference type="InterPro" id="IPR034074">
    <property type="entry name" value="Y4bN_pept_dom"/>
</dbReference>
<dbReference type="CDD" id="cd04847">
    <property type="entry name" value="Peptidases_S8_Subtilisin_like_2"/>
    <property type="match status" value="1"/>
</dbReference>
<evidence type="ECO:0000313" key="3">
    <source>
        <dbReference type="Proteomes" id="UP001596108"/>
    </source>
</evidence>
<comment type="caution">
    <text evidence="2">The sequence shown here is derived from an EMBL/GenBank/DDBJ whole genome shotgun (WGS) entry which is preliminary data.</text>
</comment>
<dbReference type="InterPro" id="IPR000209">
    <property type="entry name" value="Peptidase_S8/S53_dom"/>
</dbReference>
<evidence type="ECO:0000313" key="2">
    <source>
        <dbReference type="EMBL" id="MFC5530466.1"/>
    </source>
</evidence>
<evidence type="ECO:0000259" key="1">
    <source>
        <dbReference type="Pfam" id="PF00082"/>
    </source>
</evidence>
<feature type="domain" description="Peptidase S8/S53" evidence="1">
    <location>
        <begin position="313"/>
        <end position="666"/>
    </location>
</feature>
<reference evidence="3" key="1">
    <citation type="journal article" date="2019" name="Int. J. Syst. Evol. Microbiol.">
        <title>The Global Catalogue of Microorganisms (GCM) 10K type strain sequencing project: providing services to taxonomists for standard genome sequencing and annotation.</title>
        <authorList>
            <consortium name="The Broad Institute Genomics Platform"/>
            <consortium name="The Broad Institute Genome Sequencing Center for Infectious Disease"/>
            <person name="Wu L."/>
            <person name="Ma J."/>
        </authorList>
    </citation>
    <scope>NUCLEOTIDE SEQUENCE [LARGE SCALE GENOMIC DNA]</scope>
    <source>
        <strain evidence="3">CGMCC 1.18578</strain>
    </source>
</reference>
<dbReference type="SUPFAM" id="SSF52743">
    <property type="entry name" value="Subtilisin-like"/>
    <property type="match status" value="1"/>
</dbReference>
<accession>A0ABW0R048</accession>
<proteinExistence type="predicted"/>